<keyword evidence="2" id="KW-1185">Reference proteome</keyword>
<reference evidence="2" key="1">
    <citation type="journal article" date="2018" name="Gigascience">
        <title>Genome assembly of the Pink Ipe (Handroanthus impetiginosus, Bignoniaceae), a highly valued, ecologically keystone Neotropical timber forest tree.</title>
        <authorList>
            <person name="Silva-Junior O.B."/>
            <person name="Grattapaglia D."/>
            <person name="Novaes E."/>
            <person name="Collevatti R.G."/>
        </authorList>
    </citation>
    <scope>NUCLEOTIDE SEQUENCE [LARGE SCALE GENOMIC DNA]</scope>
    <source>
        <strain evidence="2">cv. UFG-1</strain>
    </source>
</reference>
<organism evidence="1 2">
    <name type="scientific">Handroanthus impetiginosus</name>
    <dbReference type="NCBI Taxonomy" id="429701"/>
    <lineage>
        <taxon>Eukaryota</taxon>
        <taxon>Viridiplantae</taxon>
        <taxon>Streptophyta</taxon>
        <taxon>Embryophyta</taxon>
        <taxon>Tracheophyta</taxon>
        <taxon>Spermatophyta</taxon>
        <taxon>Magnoliopsida</taxon>
        <taxon>eudicotyledons</taxon>
        <taxon>Gunneridae</taxon>
        <taxon>Pentapetalae</taxon>
        <taxon>asterids</taxon>
        <taxon>lamiids</taxon>
        <taxon>Lamiales</taxon>
        <taxon>Bignoniaceae</taxon>
        <taxon>Crescentiina</taxon>
        <taxon>Tabebuia alliance</taxon>
        <taxon>Handroanthus</taxon>
    </lineage>
</organism>
<dbReference type="AlphaFoldDB" id="A0A2G9HV68"/>
<comment type="caution">
    <text evidence="1">The sequence shown here is derived from an EMBL/GenBank/DDBJ whole genome shotgun (WGS) entry which is preliminary data.</text>
</comment>
<name>A0A2G9HV68_9LAMI</name>
<dbReference type="EMBL" id="NKXS01000945">
    <property type="protein sequence ID" value="PIN21416.1"/>
    <property type="molecule type" value="Genomic_DNA"/>
</dbReference>
<proteinExistence type="predicted"/>
<evidence type="ECO:0000313" key="1">
    <source>
        <dbReference type="EMBL" id="PIN21416.1"/>
    </source>
</evidence>
<protein>
    <submittedName>
        <fullName evidence="1">Uncharacterized protein</fullName>
    </submittedName>
</protein>
<gene>
    <name evidence="1" type="ORF">CDL12_05889</name>
</gene>
<accession>A0A2G9HV68</accession>
<evidence type="ECO:0000313" key="2">
    <source>
        <dbReference type="Proteomes" id="UP000231279"/>
    </source>
</evidence>
<dbReference type="Proteomes" id="UP000231279">
    <property type="component" value="Unassembled WGS sequence"/>
</dbReference>
<sequence>MLQFSVNIYNLHTLKKRKEKKRKSIKRVKFQELKPQIHLKNLQKFKQAGISIRIGTSLLKITVKFILPQDLIILIHGVCSVGPNRVRVKARPAFLNRAAIKSQTTHISRFLWNSSARAPRLGRHQFHRVSGLAFKPD</sequence>